<gene>
    <name evidence="1" type="ORF">DERYTH_LOCUS700</name>
</gene>
<dbReference type="InterPro" id="IPR011990">
    <property type="entry name" value="TPR-like_helical_dom_sf"/>
</dbReference>
<reference evidence="1" key="1">
    <citation type="submission" date="2021-06" db="EMBL/GenBank/DDBJ databases">
        <authorList>
            <person name="Kallberg Y."/>
            <person name="Tangrot J."/>
            <person name="Rosling A."/>
        </authorList>
    </citation>
    <scope>NUCLEOTIDE SEQUENCE</scope>
    <source>
        <strain evidence="1">MA453B</strain>
    </source>
</reference>
<dbReference type="Proteomes" id="UP000789405">
    <property type="component" value="Unassembled WGS sequence"/>
</dbReference>
<dbReference type="AlphaFoldDB" id="A0A9N8VH01"/>
<name>A0A9N8VH01_9GLOM</name>
<proteinExistence type="predicted"/>
<keyword evidence="2" id="KW-1185">Reference proteome</keyword>
<organism evidence="1 2">
    <name type="scientific">Dentiscutata erythropus</name>
    <dbReference type="NCBI Taxonomy" id="1348616"/>
    <lineage>
        <taxon>Eukaryota</taxon>
        <taxon>Fungi</taxon>
        <taxon>Fungi incertae sedis</taxon>
        <taxon>Mucoromycota</taxon>
        <taxon>Glomeromycotina</taxon>
        <taxon>Glomeromycetes</taxon>
        <taxon>Diversisporales</taxon>
        <taxon>Gigasporaceae</taxon>
        <taxon>Dentiscutata</taxon>
    </lineage>
</organism>
<dbReference type="SUPFAM" id="SSF81901">
    <property type="entry name" value="HCP-like"/>
    <property type="match status" value="1"/>
</dbReference>
<dbReference type="OrthoDB" id="2434639at2759"/>
<comment type="caution">
    <text evidence="1">The sequence shown here is derived from an EMBL/GenBank/DDBJ whole genome shotgun (WGS) entry which is preliminary data.</text>
</comment>
<evidence type="ECO:0000313" key="1">
    <source>
        <dbReference type="EMBL" id="CAG8454622.1"/>
    </source>
</evidence>
<protein>
    <submittedName>
        <fullName evidence="1">7926_t:CDS:1</fullName>
    </submittedName>
</protein>
<dbReference type="EMBL" id="CAJVPY010000162">
    <property type="protein sequence ID" value="CAG8454622.1"/>
    <property type="molecule type" value="Genomic_DNA"/>
</dbReference>
<dbReference type="Gene3D" id="1.25.40.10">
    <property type="entry name" value="Tetratricopeptide repeat domain"/>
    <property type="match status" value="1"/>
</dbReference>
<sequence length="131" mass="15971">MTIYKLKEYHKKVNYEIIVDLYQLLQAIEFRKRFKYSKSWDLLTKLSKSNTEYNYDAKYWMANFLSKGLGVKKDKKRAFEYFNEVNNHFPNKDEKFFILRLKYRSLFIDFNDAPELRLDEFFLSNLSIGTT</sequence>
<accession>A0A9N8VH01</accession>
<evidence type="ECO:0000313" key="2">
    <source>
        <dbReference type="Proteomes" id="UP000789405"/>
    </source>
</evidence>